<sequence length="27" mass="3416">MYYKITVQKELVIPYWTVDRDDWEPNI</sequence>
<dbReference type="AlphaFoldDB" id="A0A0F9A157"/>
<dbReference type="EMBL" id="LAZR01060321">
    <property type="protein sequence ID" value="KKK65931.1"/>
    <property type="molecule type" value="Genomic_DNA"/>
</dbReference>
<proteinExistence type="predicted"/>
<gene>
    <name evidence="1" type="ORF">LCGC14_2969190</name>
</gene>
<evidence type="ECO:0000313" key="1">
    <source>
        <dbReference type="EMBL" id="KKK65931.1"/>
    </source>
</evidence>
<feature type="non-terminal residue" evidence="1">
    <location>
        <position position="27"/>
    </location>
</feature>
<accession>A0A0F9A157</accession>
<protein>
    <submittedName>
        <fullName evidence="1">Uncharacterized protein</fullName>
    </submittedName>
</protein>
<comment type="caution">
    <text evidence="1">The sequence shown here is derived from an EMBL/GenBank/DDBJ whole genome shotgun (WGS) entry which is preliminary data.</text>
</comment>
<organism evidence="1">
    <name type="scientific">marine sediment metagenome</name>
    <dbReference type="NCBI Taxonomy" id="412755"/>
    <lineage>
        <taxon>unclassified sequences</taxon>
        <taxon>metagenomes</taxon>
        <taxon>ecological metagenomes</taxon>
    </lineage>
</organism>
<name>A0A0F9A157_9ZZZZ</name>
<reference evidence="1" key="1">
    <citation type="journal article" date="2015" name="Nature">
        <title>Complex archaea that bridge the gap between prokaryotes and eukaryotes.</title>
        <authorList>
            <person name="Spang A."/>
            <person name="Saw J.H."/>
            <person name="Jorgensen S.L."/>
            <person name="Zaremba-Niedzwiedzka K."/>
            <person name="Martijn J."/>
            <person name="Lind A.E."/>
            <person name="van Eijk R."/>
            <person name="Schleper C."/>
            <person name="Guy L."/>
            <person name="Ettema T.J."/>
        </authorList>
    </citation>
    <scope>NUCLEOTIDE SEQUENCE</scope>
</reference>